<evidence type="ECO:0000256" key="2">
    <source>
        <dbReference type="ARBA" id="ARBA00007331"/>
    </source>
</evidence>
<evidence type="ECO:0000256" key="3">
    <source>
        <dbReference type="ARBA" id="ARBA00022694"/>
    </source>
</evidence>
<comment type="similarity">
    <text evidence="2">Belongs to the eukaryotic/archaeal RNase P protein component 3 family.</text>
</comment>
<dbReference type="EMBL" id="OU466862">
    <property type="protein sequence ID" value="CAH2069376.1"/>
    <property type="molecule type" value="Genomic_DNA"/>
</dbReference>
<dbReference type="InterPro" id="IPR002738">
    <property type="entry name" value="RNase_P_p30"/>
</dbReference>
<evidence type="ECO:0000313" key="6">
    <source>
        <dbReference type="Proteomes" id="UP000836841"/>
    </source>
</evidence>
<dbReference type="InterPro" id="IPR016195">
    <property type="entry name" value="Pol/histidinol_Pase-like"/>
</dbReference>
<organism evidence="5 6">
    <name type="scientific">Thlaspi arvense</name>
    <name type="common">Field penny-cress</name>
    <dbReference type="NCBI Taxonomy" id="13288"/>
    <lineage>
        <taxon>Eukaryota</taxon>
        <taxon>Viridiplantae</taxon>
        <taxon>Streptophyta</taxon>
        <taxon>Embryophyta</taxon>
        <taxon>Tracheophyta</taxon>
        <taxon>Spermatophyta</taxon>
        <taxon>Magnoliopsida</taxon>
        <taxon>eudicotyledons</taxon>
        <taxon>Gunneridae</taxon>
        <taxon>Pentapetalae</taxon>
        <taxon>rosids</taxon>
        <taxon>malvids</taxon>
        <taxon>Brassicales</taxon>
        <taxon>Brassicaceae</taxon>
        <taxon>Thlaspideae</taxon>
        <taxon>Thlaspi</taxon>
    </lineage>
</organism>
<dbReference type="PANTHER" id="PTHR13031">
    <property type="entry name" value="RIBONUCLEASE P SUBUNIT P30"/>
    <property type="match status" value="1"/>
</dbReference>
<protein>
    <submittedName>
        <fullName evidence="5">Uncharacterized protein</fullName>
    </submittedName>
</protein>
<feature type="compositionally biased region" description="Polar residues" evidence="4">
    <location>
        <begin position="660"/>
        <end position="677"/>
    </location>
</feature>
<dbReference type="GO" id="GO:0005655">
    <property type="term" value="C:nucleolar ribonuclease P complex"/>
    <property type="evidence" value="ECO:0007669"/>
    <property type="project" value="TreeGrafter"/>
</dbReference>
<keyword evidence="6" id="KW-1185">Reference proteome</keyword>
<dbReference type="Proteomes" id="UP000836841">
    <property type="component" value="Chromosome 6"/>
</dbReference>
<dbReference type="GO" id="GO:0008033">
    <property type="term" value="P:tRNA processing"/>
    <property type="evidence" value="ECO:0007669"/>
    <property type="project" value="UniProtKB-KW"/>
</dbReference>
<evidence type="ECO:0000256" key="4">
    <source>
        <dbReference type="SAM" id="MobiDB-lite"/>
    </source>
</evidence>
<dbReference type="PANTHER" id="PTHR13031:SF0">
    <property type="entry name" value="RIBONUCLEASE P PROTEIN SUBUNIT P30"/>
    <property type="match status" value="1"/>
</dbReference>
<proteinExistence type="inferred from homology"/>
<accession>A0AAU9SLD1</accession>
<dbReference type="GO" id="GO:0003723">
    <property type="term" value="F:RNA binding"/>
    <property type="evidence" value="ECO:0007669"/>
    <property type="project" value="TreeGrafter"/>
</dbReference>
<dbReference type="AlphaFoldDB" id="A0AAU9SLD1"/>
<evidence type="ECO:0000256" key="1">
    <source>
        <dbReference type="ARBA" id="ARBA00004123"/>
    </source>
</evidence>
<feature type="region of interest" description="Disordered" evidence="4">
    <location>
        <begin position="497"/>
        <end position="517"/>
    </location>
</feature>
<feature type="region of interest" description="Disordered" evidence="4">
    <location>
        <begin position="537"/>
        <end position="686"/>
    </location>
</feature>
<gene>
    <name evidence="5" type="ORF">TAV2_LOCUS22311</name>
</gene>
<reference evidence="5 6" key="1">
    <citation type="submission" date="2022-03" db="EMBL/GenBank/DDBJ databases">
        <authorList>
            <person name="Nunn A."/>
            <person name="Chopra R."/>
            <person name="Nunn A."/>
            <person name="Contreras Garrido A."/>
        </authorList>
    </citation>
    <scope>NUCLEOTIDE SEQUENCE [LARGE SCALE GENOMIC DNA]</scope>
</reference>
<evidence type="ECO:0000313" key="5">
    <source>
        <dbReference type="EMBL" id="CAH2069376.1"/>
    </source>
</evidence>
<dbReference type="SUPFAM" id="SSF89550">
    <property type="entry name" value="PHP domain-like"/>
    <property type="match status" value="1"/>
</dbReference>
<feature type="compositionally biased region" description="Basic and acidic residues" evidence="4">
    <location>
        <begin position="571"/>
        <end position="589"/>
    </location>
</feature>
<keyword evidence="3" id="KW-0819">tRNA processing</keyword>
<name>A0AAU9SLD1_THLAR</name>
<feature type="compositionally biased region" description="Polar residues" evidence="4">
    <location>
        <begin position="590"/>
        <end position="614"/>
    </location>
</feature>
<dbReference type="Gene3D" id="3.20.20.140">
    <property type="entry name" value="Metal-dependent hydrolases"/>
    <property type="match status" value="1"/>
</dbReference>
<dbReference type="Pfam" id="PF01876">
    <property type="entry name" value="RNase_P_p30"/>
    <property type="match status" value="1"/>
</dbReference>
<comment type="subcellular location">
    <subcellularLocation>
        <location evidence="1">Nucleus</location>
    </subcellularLocation>
</comment>
<sequence length="716" mass="77989">MSTSFQKSSTRRRVKVSLVFLTSARSGSKRNGEAQVKNPRCLNPNRKISPQYLPDSLMGFFDLSIPYSHRPSSGGKEVFAGEKSRVKLATKAMELGYVGIAHNRSIEGVMSNKDCCTIPLLTLGSLVKAAPRLASSVGFHRDLLGVDIISIDFDKMPFRLNHSMVKSAIKRGIYFEIKYSDLLKDALKRRQVISNAKLLVDWTKGKNVIISSGASSVAEVKGASSVAELRGPNDVVNLMSLLGLSTDRARAAISKNCGNMIAKVLKKKRFHKEAVKVESLSSSEAFSLEKPLSGDCMKWDPLSSDEGDMLLDDIAKAFDATRAVAQKPSKAIDFTSVLKGLPSHGFRIKDVVGAEPLIQPPAAKTIDASVQSNNQVSEVCMADSASSDDNLRGNETISQINMVISDNKVEPRTMAPLRKCSTSRGQGFLVQDQAAAASLTLRRCTNSDVASDVSMKTDAASDVSVKTDAASDVNLKTDAASDVNMKTDAASDVNMKTELDSEDKSMPPSKRGHWIPQSPVENLNMETIVVDDKVSRDSNEGAISGHANTEHSASIDGDDDEMKINDGSSEANHDEYMEVEVEDQKHETGDSNINLPNLSSETSDLLRESGNSLSPEAVGQDQEQVSRLESIEAELGEEPPVPYHSISETTMEDKKESVVETETNVQSSERNNATNSGKGIPKRSRVRLAQLGPYKPFLLHSRFKRISKRGKHRRRA</sequence>